<feature type="non-terminal residue" evidence="1">
    <location>
        <position position="1"/>
    </location>
</feature>
<name>A0AAN4Z9I6_9BILA</name>
<protein>
    <submittedName>
        <fullName evidence="1">Uncharacterized protein</fullName>
    </submittedName>
</protein>
<reference evidence="2" key="1">
    <citation type="submission" date="2022-10" db="EMBL/GenBank/DDBJ databases">
        <title>Genome assembly of Pristionchus species.</title>
        <authorList>
            <person name="Yoshida K."/>
            <person name="Sommer R.J."/>
        </authorList>
    </citation>
    <scope>NUCLEOTIDE SEQUENCE [LARGE SCALE GENOMIC DNA]</scope>
    <source>
        <strain evidence="2">RS5460</strain>
    </source>
</reference>
<proteinExistence type="predicted"/>
<organism evidence="1 2">
    <name type="scientific">Pristionchus mayeri</name>
    <dbReference type="NCBI Taxonomy" id="1317129"/>
    <lineage>
        <taxon>Eukaryota</taxon>
        <taxon>Metazoa</taxon>
        <taxon>Ecdysozoa</taxon>
        <taxon>Nematoda</taxon>
        <taxon>Chromadorea</taxon>
        <taxon>Rhabditida</taxon>
        <taxon>Rhabditina</taxon>
        <taxon>Diplogasteromorpha</taxon>
        <taxon>Diplogasteroidea</taxon>
        <taxon>Neodiplogasteridae</taxon>
        <taxon>Pristionchus</taxon>
    </lineage>
</organism>
<evidence type="ECO:0000313" key="1">
    <source>
        <dbReference type="EMBL" id="GMR34438.1"/>
    </source>
</evidence>
<keyword evidence="2" id="KW-1185">Reference proteome</keyword>
<gene>
    <name evidence="1" type="ORF">PMAYCL1PPCAC_04633</name>
</gene>
<sequence>SLPSFAPVIGSNKGRLLRPPRLVGSPTHFVLSPINWPRRRGRGIRASSPSIDSPTRHWQQYCSCSCRSMLQRILRIFGRKKMKSLLLQRLRPQLLSV</sequence>
<dbReference type="EMBL" id="BTRK01000002">
    <property type="protein sequence ID" value="GMR34438.1"/>
    <property type="molecule type" value="Genomic_DNA"/>
</dbReference>
<accession>A0AAN4Z9I6</accession>
<dbReference type="Proteomes" id="UP001328107">
    <property type="component" value="Unassembled WGS sequence"/>
</dbReference>
<comment type="caution">
    <text evidence="1">The sequence shown here is derived from an EMBL/GenBank/DDBJ whole genome shotgun (WGS) entry which is preliminary data.</text>
</comment>
<evidence type="ECO:0000313" key="2">
    <source>
        <dbReference type="Proteomes" id="UP001328107"/>
    </source>
</evidence>
<dbReference type="AlphaFoldDB" id="A0AAN4Z9I6"/>